<comment type="caution">
    <text evidence="1">The sequence shown here is derived from an EMBL/GenBank/DDBJ whole genome shotgun (WGS) entry which is preliminary data.</text>
</comment>
<dbReference type="AlphaFoldDB" id="A0A1Q5SYM0"/>
<evidence type="ECO:0000313" key="2">
    <source>
        <dbReference type="EMBL" id="OKP10459.1"/>
    </source>
</evidence>
<organism evidence="1 4">
    <name type="scientific">Penicillium subrubescens</name>
    <dbReference type="NCBI Taxonomy" id="1316194"/>
    <lineage>
        <taxon>Eukaryota</taxon>
        <taxon>Fungi</taxon>
        <taxon>Dikarya</taxon>
        <taxon>Ascomycota</taxon>
        <taxon>Pezizomycotina</taxon>
        <taxon>Eurotiomycetes</taxon>
        <taxon>Eurotiomycetidae</taxon>
        <taxon>Eurotiales</taxon>
        <taxon>Aspergillaceae</taxon>
        <taxon>Penicillium</taxon>
    </lineage>
</organism>
<dbReference type="EMBL" id="MNBE01000323">
    <property type="protein sequence ID" value="OKP10459.1"/>
    <property type="molecule type" value="Genomic_DNA"/>
</dbReference>
<sequence length="128" mass="14557">MNPKPSTDPSSSGNFSFESCWGCHEDIFNFIGSTTKFAMIIRDYNSDIRDALLCEPVFLAHAQKLERMMLEWEAESSLSDDAPREMSINSSIVFRDAALLFLYRMVWDTRNSDSRVQNTTSSLLETLG</sequence>
<name>A0A1Q5SYM0_9EURO</name>
<evidence type="ECO:0000313" key="3">
    <source>
        <dbReference type="EMBL" id="OKP13245.1"/>
    </source>
</evidence>
<reference evidence="1 4" key="1">
    <citation type="submission" date="2016-10" db="EMBL/GenBank/DDBJ databases">
        <title>Genome sequence of the ascomycete fungus Penicillium subrubescens.</title>
        <authorList>
            <person name="De Vries R.P."/>
            <person name="Peng M."/>
            <person name="Dilokpimol A."/>
            <person name="Hilden K."/>
            <person name="Makela M.R."/>
            <person name="Grigoriev I."/>
            <person name="Riley R."/>
            <person name="Granchi Z."/>
        </authorList>
    </citation>
    <scope>NUCLEOTIDE SEQUENCE [LARGE SCALE GENOMIC DNA]</scope>
    <source>
        <strain evidence="1 4">CBS 132785</strain>
    </source>
</reference>
<evidence type="ECO:0000313" key="4">
    <source>
        <dbReference type="Proteomes" id="UP000186955"/>
    </source>
</evidence>
<dbReference type="Proteomes" id="UP000186955">
    <property type="component" value="Unassembled WGS sequence"/>
</dbReference>
<dbReference type="InterPro" id="IPR021858">
    <property type="entry name" value="Fun_TF"/>
</dbReference>
<proteinExistence type="predicted"/>
<evidence type="ECO:0000313" key="1">
    <source>
        <dbReference type="EMBL" id="OKO92965.1"/>
    </source>
</evidence>
<keyword evidence="4" id="KW-1185">Reference proteome</keyword>
<dbReference type="Pfam" id="PF11951">
    <property type="entry name" value="Fungal_trans_2"/>
    <property type="match status" value="1"/>
</dbReference>
<gene>
    <name evidence="3" type="ORF">PENSUB_1069</name>
    <name evidence="1" type="ORF">PENSUB_12544</name>
    <name evidence="2" type="ORF">PENSUB_4116</name>
</gene>
<dbReference type="EMBL" id="MNBE01000734">
    <property type="protein sequence ID" value="OKO92965.1"/>
    <property type="molecule type" value="Genomic_DNA"/>
</dbReference>
<accession>A0A1Q5SYM0</accession>
<dbReference type="EMBL" id="MNBE01000152">
    <property type="protein sequence ID" value="OKP13245.1"/>
    <property type="molecule type" value="Genomic_DNA"/>
</dbReference>
<protein>
    <submittedName>
        <fullName evidence="1">Uncharacterized protein</fullName>
    </submittedName>
</protein>